<dbReference type="Pfam" id="PF02618">
    <property type="entry name" value="YceG"/>
    <property type="match status" value="1"/>
</dbReference>
<dbReference type="PANTHER" id="PTHR30518">
    <property type="entry name" value="ENDOLYTIC MUREIN TRANSGLYCOSYLASE"/>
    <property type="match status" value="1"/>
</dbReference>
<dbReference type="GO" id="GO:0005886">
    <property type="term" value="C:plasma membrane"/>
    <property type="evidence" value="ECO:0007669"/>
    <property type="project" value="UniProtKB-UniRule"/>
</dbReference>
<comment type="caution">
    <text evidence="8">The sequence shown here is derived from an EMBL/GenBank/DDBJ whole genome shotgun (WGS) entry which is preliminary data.</text>
</comment>
<evidence type="ECO:0000256" key="2">
    <source>
        <dbReference type="ARBA" id="ARBA00022692"/>
    </source>
</evidence>
<keyword evidence="3 7" id="KW-1133">Transmembrane helix</keyword>
<evidence type="ECO:0000256" key="4">
    <source>
        <dbReference type="ARBA" id="ARBA00023136"/>
    </source>
</evidence>
<evidence type="ECO:0000313" key="9">
    <source>
        <dbReference type="Proteomes" id="UP000280842"/>
    </source>
</evidence>
<accession>A0A3M0B9F4</accession>
<dbReference type="Gene3D" id="3.30.1490.480">
    <property type="entry name" value="Endolytic murein transglycosylase"/>
    <property type="match status" value="2"/>
</dbReference>
<dbReference type="GO" id="GO:0008932">
    <property type="term" value="F:lytic endotransglycosylase activity"/>
    <property type="evidence" value="ECO:0007669"/>
    <property type="project" value="UniProtKB-UniRule"/>
</dbReference>
<evidence type="ECO:0000256" key="1">
    <source>
        <dbReference type="ARBA" id="ARBA00022475"/>
    </source>
</evidence>
<proteinExistence type="inferred from homology"/>
<dbReference type="NCBIfam" id="TIGR00247">
    <property type="entry name" value="endolytic transglycosylase MltG"/>
    <property type="match status" value="1"/>
</dbReference>
<organism evidence="8 9">
    <name type="scientific">Hydrogenothermus marinus</name>
    <dbReference type="NCBI Taxonomy" id="133270"/>
    <lineage>
        <taxon>Bacteria</taxon>
        <taxon>Pseudomonadati</taxon>
        <taxon>Aquificota</taxon>
        <taxon>Aquificia</taxon>
        <taxon>Aquificales</taxon>
        <taxon>Hydrogenothermaceae</taxon>
        <taxon>Hydrogenothermus</taxon>
    </lineage>
</organism>
<sequence>MKRFLIFLIILTIPAFFYIFHIKKPVNSTILIKKGDNLFKIADNLKNKDIISSKILFLIYSKIRNKPLKAGYYEFKGDYSISDVWYVLYKGKEKLVKITINAGNNLFDIAKKLENKGIIKKDTFLKYAFDKDFLKSIGIDKPSFEGYIYPDTYYISKISDVEEIFNMFFNRFKKEYKEFNINDEKFYKYMIVASLIEKESSKEDEKRIIAGIIYKRLKMKMPIQIDASNIYGLKLKGYEYINITKQIYKIDSPFNTYKHYGLPPTPICNFSKKSFYDAINPAKTDYLYYFSKDGKTHIFSKTYKEHLRKLKNF</sequence>
<dbReference type="EC" id="4.2.2.29" evidence="7"/>
<dbReference type="RefSeq" id="WP_121923388.1">
    <property type="nucleotide sequence ID" value="NZ_REFO01000013.1"/>
</dbReference>
<feature type="site" description="Important for catalytic activity" evidence="7">
    <location>
        <position position="199"/>
    </location>
</feature>
<keyword evidence="5 7" id="KW-0456">Lyase</keyword>
<protein>
    <recommendedName>
        <fullName evidence="7">Endolytic murein transglycosylase</fullName>
        <ecNumber evidence="7">4.2.2.29</ecNumber>
    </recommendedName>
    <alternativeName>
        <fullName evidence="7">Peptidoglycan lytic transglycosylase</fullName>
    </alternativeName>
    <alternativeName>
        <fullName evidence="7">Peptidoglycan polymerization terminase</fullName>
    </alternativeName>
</protein>
<dbReference type="Proteomes" id="UP000280842">
    <property type="component" value="Unassembled WGS sequence"/>
</dbReference>
<comment type="similarity">
    <text evidence="7">Belongs to the transglycosylase MltG family.</text>
</comment>
<evidence type="ECO:0000256" key="5">
    <source>
        <dbReference type="ARBA" id="ARBA00023239"/>
    </source>
</evidence>
<reference evidence="8 9" key="1">
    <citation type="submission" date="2018-10" db="EMBL/GenBank/DDBJ databases">
        <title>Genomic Encyclopedia of Archaeal and Bacterial Type Strains, Phase II (KMG-II): from individual species to whole genera.</title>
        <authorList>
            <person name="Goeker M."/>
        </authorList>
    </citation>
    <scope>NUCLEOTIDE SEQUENCE [LARGE SCALE GENOMIC DNA]</scope>
    <source>
        <strain evidence="8 9">VM1</strain>
    </source>
</reference>
<comment type="function">
    <text evidence="7">Functions as a peptidoglycan terminase that cleaves nascent peptidoglycan strands endolytically to terminate their elongation.</text>
</comment>
<dbReference type="InterPro" id="IPR003770">
    <property type="entry name" value="MLTG-like"/>
</dbReference>
<keyword evidence="9" id="KW-1185">Reference proteome</keyword>
<dbReference type="PANTHER" id="PTHR30518:SF2">
    <property type="entry name" value="ENDOLYTIC MUREIN TRANSGLYCOSYLASE"/>
    <property type="match status" value="1"/>
</dbReference>
<keyword evidence="4 7" id="KW-0472">Membrane</keyword>
<evidence type="ECO:0000256" key="3">
    <source>
        <dbReference type="ARBA" id="ARBA00022989"/>
    </source>
</evidence>
<name>A0A3M0B9F4_9AQUI</name>
<keyword evidence="1 7" id="KW-1003">Cell membrane</keyword>
<dbReference type="EMBL" id="REFO01000013">
    <property type="protein sequence ID" value="RMA93216.1"/>
    <property type="molecule type" value="Genomic_DNA"/>
</dbReference>
<evidence type="ECO:0000256" key="7">
    <source>
        <dbReference type="HAMAP-Rule" id="MF_02065"/>
    </source>
</evidence>
<keyword evidence="6 7" id="KW-0961">Cell wall biogenesis/degradation</keyword>
<comment type="catalytic activity">
    <reaction evidence="7">
        <text>a peptidoglycan chain = a peptidoglycan chain with N-acetyl-1,6-anhydromuramyl-[peptide] at the reducing end + a peptidoglycan chain with N-acetylglucosamine at the non-reducing end.</text>
        <dbReference type="EC" id="4.2.2.29"/>
    </reaction>
</comment>
<evidence type="ECO:0000313" key="8">
    <source>
        <dbReference type="EMBL" id="RMA93216.1"/>
    </source>
</evidence>
<dbReference type="GO" id="GO:0009252">
    <property type="term" value="P:peptidoglycan biosynthetic process"/>
    <property type="evidence" value="ECO:0007669"/>
    <property type="project" value="UniProtKB-UniRule"/>
</dbReference>
<dbReference type="CDD" id="cd08010">
    <property type="entry name" value="MltG_like"/>
    <property type="match status" value="1"/>
</dbReference>
<keyword evidence="2 7" id="KW-0812">Transmembrane</keyword>
<dbReference type="OrthoDB" id="9814591at2"/>
<evidence type="ECO:0000256" key="6">
    <source>
        <dbReference type="ARBA" id="ARBA00023316"/>
    </source>
</evidence>
<dbReference type="HAMAP" id="MF_02065">
    <property type="entry name" value="MltG"/>
    <property type="match status" value="1"/>
</dbReference>
<dbReference type="AlphaFoldDB" id="A0A3M0B9F4"/>
<gene>
    <name evidence="7" type="primary">mltG</name>
    <name evidence="8" type="ORF">CLV39_1272</name>
</gene>
<dbReference type="GO" id="GO:0071555">
    <property type="term" value="P:cell wall organization"/>
    <property type="evidence" value="ECO:0007669"/>
    <property type="project" value="UniProtKB-KW"/>
</dbReference>